<proteinExistence type="predicted"/>
<name>A0A1J5PZK6_9ZZZZ</name>
<accession>A0A1J5PZK6</accession>
<organism evidence="1">
    <name type="scientific">mine drainage metagenome</name>
    <dbReference type="NCBI Taxonomy" id="410659"/>
    <lineage>
        <taxon>unclassified sequences</taxon>
        <taxon>metagenomes</taxon>
        <taxon>ecological metagenomes</taxon>
    </lineage>
</organism>
<dbReference type="EMBL" id="MLJW01001755">
    <property type="protein sequence ID" value="OIQ76854.1"/>
    <property type="molecule type" value="Genomic_DNA"/>
</dbReference>
<reference evidence="1" key="1">
    <citation type="submission" date="2016-10" db="EMBL/GenBank/DDBJ databases">
        <title>Sequence of Gallionella enrichment culture.</title>
        <authorList>
            <person name="Poehlein A."/>
            <person name="Muehling M."/>
            <person name="Daniel R."/>
        </authorList>
    </citation>
    <scope>NUCLEOTIDE SEQUENCE</scope>
</reference>
<evidence type="ECO:0000313" key="1">
    <source>
        <dbReference type="EMBL" id="OIQ76854.1"/>
    </source>
</evidence>
<gene>
    <name evidence="1" type="ORF">GALL_414610</name>
</gene>
<comment type="caution">
    <text evidence="1">The sequence shown here is derived from an EMBL/GenBank/DDBJ whole genome shotgun (WGS) entry which is preliminary data.</text>
</comment>
<sequence length="133" mass="14969">MANKLFLGPLGAIFGARLFPILDTLQIKGATHYVIADARKILHTATTHQYDGVLLKIMSLTTDVGDDLEAIRKAHLRNLAKCRVGLLWRCRIDTGTDSSALRRILHRRAFGFDRFRDTPLANQLIDGWHYGSL</sequence>
<dbReference type="AlphaFoldDB" id="A0A1J5PZK6"/>
<protein>
    <submittedName>
        <fullName evidence="1">Uncharacterized protein</fullName>
    </submittedName>
</protein>